<evidence type="ECO:0000259" key="2">
    <source>
        <dbReference type="Pfam" id="PF09825"/>
    </source>
</evidence>
<dbReference type="SUPFAM" id="SSF52317">
    <property type="entry name" value="Class I glutamine amidotransferase-like"/>
    <property type="match status" value="1"/>
</dbReference>
<evidence type="ECO:0000256" key="1">
    <source>
        <dbReference type="SAM" id="MobiDB-lite"/>
    </source>
</evidence>
<dbReference type="Pfam" id="PF09825">
    <property type="entry name" value="BPL_N"/>
    <property type="match status" value="1"/>
</dbReference>
<name>A0ABV9VZE1_9ACTN</name>
<reference evidence="4" key="1">
    <citation type="journal article" date="2019" name="Int. J. Syst. Evol. Microbiol.">
        <title>The Global Catalogue of Microorganisms (GCM) 10K type strain sequencing project: providing services to taxonomists for standard genome sequencing and annotation.</title>
        <authorList>
            <consortium name="The Broad Institute Genomics Platform"/>
            <consortium name="The Broad Institute Genome Sequencing Center for Infectious Disease"/>
            <person name="Wu L."/>
            <person name="Ma J."/>
        </authorList>
    </citation>
    <scope>NUCLEOTIDE SEQUENCE [LARGE SCALE GENOMIC DNA]</scope>
    <source>
        <strain evidence="4">CGMCC 4.7152</strain>
    </source>
</reference>
<feature type="compositionally biased region" description="Basic residues" evidence="1">
    <location>
        <begin position="57"/>
        <end position="69"/>
    </location>
</feature>
<dbReference type="InterPro" id="IPR029062">
    <property type="entry name" value="Class_I_gatase-like"/>
</dbReference>
<organism evidence="3 4">
    <name type="scientific">Dactylosporangium cerinum</name>
    <dbReference type="NCBI Taxonomy" id="1434730"/>
    <lineage>
        <taxon>Bacteria</taxon>
        <taxon>Bacillati</taxon>
        <taxon>Actinomycetota</taxon>
        <taxon>Actinomycetes</taxon>
        <taxon>Micromonosporales</taxon>
        <taxon>Micromonosporaceae</taxon>
        <taxon>Dactylosporangium</taxon>
    </lineage>
</organism>
<evidence type="ECO:0000313" key="4">
    <source>
        <dbReference type="Proteomes" id="UP001595912"/>
    </source>
</evidence>
<accession>A0ABV9VZE1</accession>
<feature type="region of interest" description="Disordered" evidence="1">
    <location>
        <begin position="57"/>
        <end position="88"/>
    </location>
</feature>
<gene>
    <name evidence="3" type="ORF">ACFPIJ_28595</name>
</gene>
<dbReference type="EMBL" id="JBHSIU010000039">
    <property type="protein sequence ID" value="MFC5001785.1"/>
    <property type="molecule type" value="Genomic_DNA"/>
</dbReference>
<evidence type="ECO:0000313" key="3">
    <source>
        <dbReference type="EMBL" id="MFC5001785.1"/>
    </source>
</evidence>
<dbReference type="Proteomes" id="UP001595912">
    <property type="component" value="Unassembled WGS sequence"/>
</dbReference>
<protein>
    <submittedName>
        <fullName evidence="3">BPL-N domain-containing protein</fullName>
    </submittedName>
</protein>
<dbReference type="InterPro" id="IPR019197">
    <property type="entry name" value="Biotin-prot_ligase_N"/>
</dbReference>
<sequence>MNTELLVCDSAHFRIDYEINPYMHTEVQPDPEAAATEHAAIVVAHLAAGRRVEYMPHHRTRQGRRRSPLHRADARQPTPPEVEVTTRKRAQMPGADRLMSAVRRVPSWLPSRTRSDPPVALVYRGPASLPGCPEAVAALLKSSRWRFDVRYVGPDEDLPISAGALAGAALYAQPGGGTLAHGYRKLRRHRAEIRSFVGNGGRYLGFCLGGYLAGATPGFGLLPGDTDQYIASPDATVASEDNTLVEVAWRGWQRTLFFQDGPYFWLHPGTNATIVATYPNGTTAALVAGFGLGRVGVVGPHPEATDDWYTDAGLTVDRLGTDLGLDLVDAVMRP</sequence>
<keyword evidence="4" id="KW-1185">Reference proteome</keyword>
<comment type="caution">
    <text evidence="3">The sequence shown here is derived from an EMBL/GenBank/DDBJ whole genome shotgun (WGS) entry which is preliminary data.</text>
</comment>
<dbReference type="RefSeq" id="WP_380119236.1">
    <property type="nucleotide sequence ID" value="NZ_JBHSIU010000039.1"/>
</dbReference>
<proteinExistence type="predicted"/>
<feature type="domain" description="Biotin-protein ligase N-terminal" evidence="2">
    <location>
        <begin position="121"/>
        <end position="216"/>
    </location>
</feature>